<organism evidence="2 3">
    <name type="scientific">Paracoccidioides brasiliensis</name>
    <dbReference type="NCBI Taxonomy" id="121759"/>
    <lineage>
        <taxon>Eukaryota</taxon>
        <taxon>Fungi</taxon>
        <taxon>Dikarya</taxon>
        <taxon>Ascomycota</taxon>
        <taxon>Pezizomycotina</taxon>
        <taxon>Eurotiomycetes</taxon>
        <taxon>Eurotiomycetidae</taxon>
        <taxon>Onygenales</taxon>
        <taxon>Ajellomycetaceae</taxon>
        <taxon>Paracoccidioides</taxon>
    </lineage>
</organism>
<protein>
    <recommendedName>
        <fullName evidence="4">Ecp2 effector protein domain-containing protein</fullName>
    </recommendedName>
</protein>
<reference evidence="2 3" key="1">
    <citation type="submission" date="2016-06" db="EMBL/GenBank/DDBJ databases">
        <authorList>
            <person name="Kjaerup R.B."/>
            <person name="Dalgaard T.S."/>
            <person name="Juul-Madsen H.R."/>
        </authorList>
    </citation>
    <scope>NUCLEOTIDE SEQUENCE [LARGE SCALE GENOMIC DNA]</scope>
    <source>
        <strain evidence="2 3">Pb300</strain>
    </source>
</reference>
<accession>A0A1D2J4A3</accession>
<proteinExistence type="predicted"/>
<evidence type="ECO:0000313" key="2">
    <source>
        <dbReference type="EMBL" id="ODH13138.1"/>
    </source>
</evidence>
<evidence type="ECO:0000313" key="3">
    <source>
        <dbReference type="Proteomes" id="UP000242814"/>
    </source>
</evidence>
<dbReference type="EMBL" id="LZYO01000570">
    <property type="protein sequence ID" value="ODH13138.1"/>
    <property type="molecule type" value="Genomic_DNA"/>
</dbReference>
<feature type="chain" id="PRO_5008902247" description="Ecp2 effector protein domain-containing protein" evidence="1">
    <location>
        <begin position="24"/>
        <end position="147"/>
    </location>
</feature>
<name>A0A1D2J4A3_PARBR</name>
<sequence>MKLTVFLVVAILFLSGNPTGVNAFNKTYCQLDLPPPQNWIPGLNLFPGRVLEGFNKNFSEGSLEDIIQYAQQICDGNSGCTSLIVVSAIPSGSFYNPRSWFGYLFSGPPVTPSDFVRGPPAQNVQNSTVFNAYTNSTRPGVDACVAH</sequence>
<dbReference type="AlphaFoldDB" id="A0A1D2J4A3"/>
<evidence type="ECO:0000256" key="1">
    <source>
        <dbReference type="SAM" id="SignalP"/>
    </source>
</evidence>
<feature type="signal peptide" evidence="1">
    <location>
        <begin position="1"/>
        <end position="23"/>
    </location>
</feature>
<comment type="caution">
    <text evidence="2">The sequence shown here is derived from an EMBL/GenBank/DDBJ whole genome shotgun (WGS) entry which is preliminary data.</text>
</comment>
<keyword evidence="1" id="KW-0732">Signal</keyword>
<evidence type="ECO:0008006" key="4">
    <source>
        <dbReference type="Google" id="ProtNLM"/>
    </source>
</evidence>
<gene>
    <name evidence="2" type="ORF">ACO22_07562</name>
</gene>
<dbReference type="VEuPathDB" id="FungiDB:PABG_04633"/>
<dbReference type="Proteomes" id="UP000242814">
    <property type="component" value="Unassembled WGS sequence"/>
</dbReference>
<dbReference type="VEuPathDB" id="FungiDB:PADG_05055"/>